<dbReference type="Proteomes" id="UP000030745">
    <property type="component" value="Unassembled WGS sequence"/>
</dbReference>
<dbReference type="Pfam" id="PF22600">
    <property type="entry name" value="MTPAP-like_central"/>
    <property type="match status" value="1"/>
</dbReference>
<dbReference type="GO" id="GO:1990817">
    <property type="term" value="F:poly(A) RNA polymerase activity"/>
    <property type="evidence" value="ECO:0007669"/>
    <property type="project" value="InterPro"/>
</dbReference>
<dbReference type="GeneID" id="24141102"/>
<dbReference type="SUPFAM" id="SSF81631">
    <property type="entry name" value="PAP/OAS1 substrate-binding domain"/>
    <property type="match status" value="1"/>
</dbReference>
<dbReference type="RefSeq" id="XP_012199074.1">
    <property type="nucleotide sequence ID" value="XM_012343684.1"/>
</dbReference>
<evidence type="ECO:0000259" key="2">
    <source>
        <dbReference type="Pfam" id="PF22600"/>
    </source>
</evidence>
<dbReference type="EMBL" id="KK583202">
    <property type="protein sequence ID" value="KDO30275.1"/>
    <property type="molecule type" value="Genomic_DNA"/>
</dbReference>
<dbReference type="GO" id="GO:0031499">
    <property type="term" value="C:TRAMP complex"/>
    <property type="evidence" value="ECO:0007669"/>
    <property type="project" value="TreeGrafter"/>
</dbReference>
<evidence type="ECO:0000313" key="4">
    <source>
        <dbReference type="Proteomes" id="UP000030745"/>
    </source>
</evidence>
<protein>
    <recommendedName>
        <fullName evidence="2">Poly(A) RNA polymerase mitochondrial-like central palm domain-containing protein</fullName>
    </recommendedName>
</protein>
<dbReference type="PANTHER" id="PTHR23092:SF15">
    <property type="entry name" value="INACTIVE NON-CANONICAL POLY(A) RNA POLYMERASE PROTEIN TRF4-2-RELATED"/>
    <property type="match status" value="1"/>
</dbReference>
<feature type="compositionally biased region" description="Basic and acidic residues" evidence="1">
    <location>
        <begin position="200"/>
        <end position="209"/>
    </location>
</feature>
<accession>A0A067CM33</accession>
<proteinExistence type="predicted"/>
<feature type="compositionally biased region" description="Acidic residues" evidence="1">
    <location>
        <begin position="210"/>
        <end position="226"/>
    </location>
</feature>
<evidence type="ECO:0000313" key="3">
    <source>
        <dbReference type="EMBL" id="KDO30275.1"/>
    </source>
</evidence>
<dbReference type="AlphaFoldDB" id="A0A067CM33"/>
<dbReference type="InterPro" id="IPR045862">
    <property type="entry name" value="Trf4-like"/>
</dbReference>
<dbReference type="PANTHER" id="PTHR23092">
    <property type="entry name" value="POLY(A) RNA POLYMERASE"/>
    <property type="match status" value="1"/>
</dbReference>
<dbReference type="OMA" id="CVDTFAM"/>
<dbReference type="GO" id="GO:0031123">
    <property type="term" value="P:RNA 3'-end processing"/>
    <property type="evidence" value="ECO:0007669"/>
    <property type="project" value="TreeGrafter"/>
</dbReference>
<reference evidence="3 4" key="1">
    <citation type="journal article" date="2013" name="PLoS Genet.">
        <title>Distinctive expansion of potential virulence genes in the genome of the oomycete fish pathogen Saprolegnia parasitica.</title>
        <authorList>
            <person name="Jiang R.H."/>
            <person name="de Bruijn I."/>
            <person name="Haas B.J."/>
            <person name="Belmonte R."/>
            <person name="Lobach L."/>
            <person name="Christie J."/>
            <person name="van den Ackerveken G."/>
            <person name="Bottin A."/>
            <person name="Bulone V."/>
            <person name="Diaz-Moreno S.M."/>
            <person name="Dumas B."/>
            <person name="Fan L."/>
            <person name="Gaulin E."/>
            <person name="Govers F."/>
            <person name="Grenville-Briggs L.J."/>
            <person name="Horner N.R."/>
            <person name="Levin J.Z."/>
            <person name="Mammella M."/>
            <person name="Meijer H.J."/>
            <person name="Morris P."/>
            <person name="Nusbaum C."/>
            <person name="Oome S."/>
            <person name="Phillips A.J."/>
            <person name="van Rooyen D."/>
            <person name="Rzeszutek E."/>
            <person name="Saraiva M."/>
            <person name="Secombes C.J."/>
            <person name="Seidl M.F."/>
            <person name="Snel B."/>
            <person name="Stassen J.H."/>
            <person name="Sykes S."/>
            <person name="Tripathy S."/>
            <person name="van den Berg H."/>
            <person name="Vega-Arreguin J.C."/>
            <person name="Wawra S."/>
            <person name="Young S.K."/>
            <person name="Zeng Q."/>
            <person name="Dieguez-Uribeondo J."/>
            <person name="Russ C."/>
            <person name="Tyler B.M."/>
            <person name="van West P."/>
        </authorList>
    </citation>
    <scope>NUCLEOTIDE SEQUENCE [LARGE SCALE GENOMIC DNA]</scope>
    <source>
        <strain evidence="3 4">CBS 223.65</strain>
    </source>
</reference>
<dbReference type="STRING" id="695850.A0A067CM33"/>
<gene>
    <name evidence="3" type="ORF">SPRG_19824</name>
</gene>
<dbReference type="InterPro" id="IPR043519">
    <property type="entry name" value="NT_sf"/>
</dbReference>
<dbReference type="InterPro" id="IPR054708">
    <property type="entry name" value="MTPAP-like_central"/>
</dbReference>
<dbReference type="OrthoDB" id="273917at2759"/>
<feature type="domain" description="Poly(A) RNA polymerase mitochondrial-like central palm" evidence="2">
    <location>
        <begin position="129"/>
        <end position="304"/>
    </location>
</feature>
<organism evidence="3 4">
    <name type="scientific">Saprolegnia parasitica (strain CBS 223.65)</name>
    <dbReference type="NCBI Taxonomy" id="695850"/>
    <lineage>
        <taxon>Eukaryota</taxon>
        <taxon>Sar</taxon>
        <taxon>Stramenopiles</taxon>
        <taxon>Oomycota</taxon>
        <taxon>Saprolegniomycetes</taxon>
        <taxon>Saprolegniales</taxon>
        <taxon>Saprolegniaceae</taxon>
        <taxon>Saprolegnia</taxon>
    </lineage>
</organism>
<dbReference type="VEuPathDB" id="FungiDB:SPRG_19824"/>
<name>A0A067CM33_SAPPC</name>
<feature type="region of interest" description="Disordered" evidence="1">
    <location>
        <begin position="200"/>
        <end position="230"/>
    </location>
</feature>
<sequence>MARNYHAKYKEGGRKRRPRAASPSSEEDSDDAPVRKKAKRAKPPTKAKAKKRKPLPDSSSDASDSSDDDDEEDVYLHIQNGSGLSTAVKQTFASKKLGRGDRHLRSRHLWPVDPHGAPWLLNATKPISISEEIHLFAKYVRMQPLEAEARRVLSKSIMRMVETHMAPTPVAFDHFGSLAPDCESRATFRSDIDLSMERAPEIDAKKSDEDASPDSTDDSSSYEDERDPSGSMSFNFASAFAPNAKEIDGPSKESRAQQARFLTRASVGLRQGDLFRVHVRGRAKVPIINLVHHVSKLEVDISMGVDKTSVSDQVIQWFAATYPVFNPVIVLLKEFLHQSGLNKPFEGGLGSYRLYVMVGHVINIVDEPSNAWRVLNLFFEYFSGAGRFQTTTVLRLQIPRTNLRCEAEFKSIFRLRECNTLFALAAETLRSAIKQSPRAPSVLASIFCTVDLREDRDESVSRANAVLLLQKAPAPKAEPKKEIKDLRFGKRHVVTSAKKLKKLQTKSSTPFPRAPMRTQTIVVDYND</sequence>
<dbReference type="KEGG" id="spar:SPRG_19824"/>
<dbReference type="SUPFAM" id="SSF81301">
    <property type="entry name" value="Nucleotidyltransferase"/>
    <property type="match status" value="1"/>
</dbReference>
<dbReference type="GO" id="GO:0043634">
    <property type="term" value="P:polyadenylation-dependent ncRNA catabolic process"/>
    <property type="evidence" value="ECO:0007669"/>
    <property type="project" value="TreeGrafter"/>
</dbReference>
<dbReference type="GO" id="GO:0003729">
    <property type="term" value="F:mRNA binding"/>
    <property type="evidence" value="ECO:0007669"/>
    <property type="project" value="TreeGrafter"/>
</dbReference>
<dbReference type="Gene3D" id="1.10.1410.10">
    <property type="match status" value="1"/>
</dbReference>
<evidence type="ECO:0000256" key="1">
    <source>
        <dbReference type="SAM" id="MobiDB-lite"/>
    </source>
</evidence>
<dbReference type="GO" id="GO:0005730">
    <property type="term" value="C:nucleolus"/>
    <property type="evidence" value="ECO:0007669"/>
    <property type="project" value="TreeGrafter"/>
</dbReference>
<keyword evidence="4" id="KW-1185">Reference proteome</keyword>
<feature type="region of interest" description="Disordered" evidence="1">
    <location>
        <begin position="1"/>
        <end position="71"/>
    </location>
</feature>
<feature type="compositionally biased region" description="Basic residues" evidence="1">
    <location>
        <begin position="35"/>
        <end position="53"/>
    </location>
</feature>